<feature type="domain" description="F-box associated beta-propeller type 1" evidence="1">
    <location>
        <begin position="8"/>
        <end position="149"/>
    </location>
</feature>
<organism evidence="2 3">
    <name type="scientific">Rhododendron griersonianum</name>
    <dbReference type="NCBI Taxonomy" id="479676"/>
    <lineage>
        <taxon>Eukaryota</taxon>
        <taxon>Viridiplantae</taxon>
        <taxon>Streptophyta</taxon>
        <taxon>Embryophyta</taxon>
        <taxon>Tracheophyta</taxon>
        <taxon>Spermatophyta</taxon>
        <taxon>Magnoliopsida</taxon>
        <taxon>eudicotyledons</taxon>
        <taxon>Gunneridae</taxon>
        <taxon>Pentapetalae</taxon>
        <taxon>asterids</taxon>
        <taxon>Ericales</taxon>
        <taxon>Ericaceae</taxon>
        <taxon>Ericoideae</taxon>
        <taxon>Rhodoreae</taxon>
        <taxon>Rhododendron</taxon>
    </lineage>
</organism>
<gene>
    <name evidence="2" type="ORF">RHGRI_007302</name>
</gene>
<dbReference type="InterPro" id="IPR006527">
    <property type="entry name" value="F-box-assoc_dom_typ1"/>
</dbReference>
<protein>
    <recommendedName>
        <fullName evidence="1">F-box associated beta-propeller type 1 domain-containing protein</fullName>
    </recommendedName>
</protein>
<dbReference type="EMBL" id="JACTNZ010000003">
    <property type="protein sequence ID" value="KAG5557000.1"/>
    <property type="molecule type" value="Genomic_DNA"/>
</dbReference>
<reference evidence="2" key="1">
    <citation type="submission" date="2020-08" db="EMBL/GenBank/DDBJ databases">
        <title>Plant Genome Project.</title>
        <authorList>
            <person name="Zhang R.-G."/>
        </authorList>
    </citation>
    <scope>NUCLEOTIDE SEQUENCE</scope>
    <source>
        <strain evidence="2">WSP0</strain>
        <tissue evidence="2">Leaf</tissue>
    </source>
</reference>
<keyword evidence="3" id="KW-1185">Reference proteome</keyword>
<sequence length="244" mass="27457">MDLVGSINGLVCLTSKTDGLVSILWNPATKDCVHIPTPNLKLLPNQGGHSSIGFCFDSLRNDYKIVRVVRFDEDMEIGSHPRVELYSVSTDCWREIEADVPVELLSTKCDTIVNGEPYWLAYPYGHPVGGVVWFDVGKEVFRPRLGLGLPDRLIDGLMNFEKSVPMLGSTFWSPQGELEGKISLLVIEDDSSSWSKKFSAGPQRLLRGWDVQSMERSSSLQNIRCNFTIPKLKKLAIFRWIPRV</sequence>
<evidence type="ECO:0000259" key="1">
    <source>
        <dbReference type="Pfam" id="PF07734"/>
    </source>
</evidence>
<dbReference type="Pfam" id="PF07734">
    <property type="entry name" value="FBA_1"/>
    <property type="match status" value="1"/>
</dbReference>
<comment type="caution">
    <text evidence="2">The sequence shown here is derived from an EMBL/GenBank/DDBJ whole genome shotgun (WGS) entry which is preliminary data.</text>
</comment>
<dbReference type="PANTHER" id="PTHR31672">
    <property type="entry name" value="BNACNNG10540D PROTEIN"/>
    <property type="match status" value="1"/>
</dbReference>
<dbReference type="InterPro" id="IPR017451">
    <property type="entry name" value="F-box-assoc_interact_dom"/>
</dbReference>
<proteinExistence type="predicted"/>
<evidence type="ECO:0000313" key="2">
    <source>
        <dbReference type="EMBL" id="KAG5557000.1"/>
    </source>
</evidence>
<evidence type="ECO:0000313" key="3">
    <source>
        <dbReference type="Proteomes" id="UP000823749"/>
    </source>
</evidence>
<name>A0AAV6KX35_9ERIC</name>
<dbReference type="InterPro" id="IPR050796">
    <property type="entry name" value="SCF_F-box_component"/>
</dbReference>
<dbReference type="Proteomes" id="UP000823749">
    <property type="component" value="Chromosome 3"/>
</dbReference>
<dbReference type="AlphaFoldDB" id="A0AAV6KX35"/>
<accession>A0AAV6KX35</accession>
<dbReference type="PANTHER" id="PTHR31672:SF13">
    <property type="entry name" value="F-BOX PROTEIN CPR30-LIKE"/>
    <property type="match status" value="1"/>
</dbReference>
<dbReference type="NCBIfam" id="TIGR01640">
    <property type="entry name" value="F_box_assoc_1"/>
    <property type="match status" value="1"/>
</dbReference>